<evidence type="ECO:0000313" key="3">
    <source>
        <dbReference type="EnsemblMetazoa" id="Aqu2.1.29938_001"/>
    </source>
</evidence>
<dbReference type="EnsemblMetazoa" id="Aqu2.1.29938_001">
    <property type="protein sequence ID" value="Aqu2.1.29938_001"/>
    <property type="gene ID" value="Aqu2.1.29938"/>
</dbReference>
<feature type="compositionally biased region" description="Basic and acidic residues" evidence="1">
    <location>
        <begin position="229"/>
        <end position="242"/>
    </location>
</feature>
<dbReference type="InterPro" id="IPR011993">
    <property type="entry name" value="PH-like_dom_sf"/>
</dbReference>
<feature type="region of interest" description="Disordered" evidence="1">
    <location>
        <begin position="210"/>
        <end position="276"/>
    </location>
</feature>
<dbReference type="Pfam" id="PF00568">
    <property type="entry name" value="WH1"/>
    <property type="match status" value="1"/>
</dbReference>
<protein>
    <recommendedName>
        <fullName evidence="2">WH1 domain-containing protein</fullName>
    </recommendedName>
</protein>
<feature type="domain" description="WH1" evidence="2">
    <location>
        <begin position="28"/>
        <end position="149"/>
    </location>
</feature>
<dbReference type="Gene3D" id="2.30.29.30">
    <property type="entry name" value="Pleckstrin-homology domain (PH domain)/Phosphotyrosine-binding domain (PTB)"/>
    <property type="match status" value="1"/>
</dbReference>
<dbReference type="SUPFAM" id="SSF50729">
    <property type="entry name" value="PH domain-like"/>
    <property type="match status" value="1"/>
</dbReference>
<reference evidence="3" key="1">
    <citation type="submission" date="2017-05" db="UniProtKB">
        <authorList>
            <consortium name="EnsemblMetazoa"/>
        </authorList>
    </citation>
    <scope>IDENTIFICATION</scope>
</reference>
<accession>A0A1X7UQ93</accession>
<sequence>MASDSGEFHVPHLEVTDDLLERVQFSVSSRNAEAKICDTVAHIFGSPMVATPRSIDWSYITTGVVAMLRHKELVKKKYVWGLHLCIYNIQYGVLVWKGRIPLDCNYTDVSDSFHVLALEEGSGILGIVFQDDSNARTFSETVSKWIEEGLKDDKGKPQHEPSPKIKFRKEMISKPCNFQHVQGSQAIEECIEIERIKGHIHASLASFKLKDGIDGSSPGKRAPSKSKKREPPKPKIPFKEIEAPTTTVDATDGNEASTELNNGSSHHVDIPPGGDPVPSYSFQPTPPLSHHQHIEPPPLQQTHLLGANNTEMFRGYMYY</sequence>
<dbReference type="InterPro" id="IPR000697">
    <property type="entry name" value="WH1/EVH1_dom"/>
</dbReference>
<feature type="compositionally biased region" description="Polar residues" evidence="1">
    <location>
        <begin position="245"/>
        <end position="265"/>
    </location>
</feature>
<dbReference type="InParanoid" id="A0A1X7UQ93"/>
<evidence type="ECO:0000259" key="2">
    <source>
        <dbReference type="PROSITE" id="PS50229"/>
    </source>
</evidence>
<organism evidence="3">
    <name type="scientific">Amphimedon queenslandica</name>
    <name type="common">Sponge</name>
    <dbReference type="NCBI Taxonomy" id="400682"/>
    <lineage>
        <taxon>Eukaryota</taxon>
        <taxon>Metazoa</taxon>
        <taxon>Porifera</taxon>
        <taxon>Demospongiae</taxon>
        <taxon>Heteroscleromorpha</taxon>
        <taxon>Haplosclerida</taxon>
        <taxon>Niphatidae</taxon>
        <taxon>Amphimedon</taxon>
    </lineage>
</organism>
<dbReference type="AlphaFoldDB" id="A0A1X7UQ93"/>
<proteinExistence type="predicted"/>
<dbReference type="PROSITE" id="PS50229">
    <property type="entry name" value="WH1"/>
    <property type="match status" value="1"/>
</dbReference>
<evidence type="ECO:0000256" key="1">
    <source>
        <dbReference type="SAM" id="MobiDB-lite"/>
    </source>
</evidence>
<name>A0A1X7UQ93_AMPQE</name>